<protein>
    <recommendedName>
        <fullName evidence="3">D-inositol 3-phosphate glycosyltransferase</fullName>
    </recommendedName>
</protein>
<accession>A0A4R5TNJ1</accession>
<evidence type="ECO:0000313" key="1">
    <source>
        <dbReference type="EMBL" id="TDK23544.1"/>
    </source>
</evidence>
<keyword evidence="2" id="KW-1185">Reference proteome</keyword>
<dbReference type="Gene3D" id="3.40.50.2000">
    <property type="entry name" value="Glycogen Phosphorylase B"/>
    <property type="match status" value="2"/>
</dbReference>
<dbReference type="EMBL" id="SMTK01000006">
    <property type="protein sequence ID" value="TDK23544.1"/>
    <property type="molecule type" value="Genomic_DNA"/>
</dbReference>
<dbReference type="RefSeq" id="WP_133405009.1">
    <property type="nucleotide sequence ID" value="NZ_SMTK01000006.1"/>
</dbReference>
<sequence>MDSVKALHVHDAANLGRNLVTTANEMGQPWSMTGIPWYYRRDWTGILKHPALRTRPVLWDGTLALKSARADVVHFHTGGLSPHARWLRTPWVLHFHGTDVRSRQYDGWAPKLQYGVAHADAILFSTPDLAPHVQNLTDRGQYFPVTIRTDRLPAWQPRPDRVVFASRWDDVKGASQQIEVARRVREARPDVELVGLDWGEQAAEAAEAGIALVPKMAPGHFQEWLASGSVVVGQMTRILSVSELEALAIGVPVVSTADPSFYPMLTHLGGTSIQAVAGDVIRALEEPRATSQRQDGPGFVAKEHDARVGVERLTRLYSSLISSGKRRAGAAG</sequence>
<name>A0A4R5TNJ1_9MICC</name>
<comment type="caution">
    <text evidence="1">The sequence shown here is derived from an EMBL/GenBank/DDBJ whole genome shotgun (WGS) entry which is preliminary data.</text>
</comment>
<gene>
    <name evidence="1" type="ORF">E2F48_16285</name>
</gene>
<reference evidence="1 2" key="1">
    <citation type="submission" date="2019-03" db="EMBL/GenBank/DDBJ databases">
        <title>Arthrobacter sp. nov., an bacterium isolated from biocrust in Mu Us Desert.</title>
        <authorList>
            <person name="Lixiong L."/>
        </authorList>
    </citation>
    <scope>NUCLEOTIDE SEQUENCE [LARGE SCALE GENOMIC DNA]</scope>
    <source>
        <strain evidence="1 2">SLN-3</strain>
    </source>
</reference>
<dbReference type="OrthoDB" id="3676510at2"/>
<dbReference type="Proteomes" id="UP000295411">
    <property type="component" value="Unassembled WGS sequence"/>
</dbReference>
<dbReference type="AlphaFoldDB" id="A0A4R5TNJ1"/>
<evidence type="ECO:0008006" key="3">
    <source>
        <dbReference type="Google" id="ProtNLM"/>
    </source>
</evidence>
<organism evidence="1 2">
    <name type="scientific">Arthrobacter crusticola</name>
    <dbReference type="NCBI Taxonomy" id="2547960"/>
    <lineage>
        <taxon>Bacteria</taxon>
        <taxon>Bacillati</taxon>
        <taxon>Actinomycetota</taxon>
        <taxon>Actinomycetes</taxon>
        <taxon>Micrococcales</taxon>
        <taxon>Micrococcaceae</taxon>
        <taxon>Arthrobacter</taxon>
    </lineage>
</organism>
<proteinExistence type="predicted"/>
<dbReference type="SUPFAM" id="SSF53756">
    <property type="entry name" value="UDP-Glycosyltransferase/glycogen phosphorylase"/>
    <property type="match status" value="1"/>
</dbReference>
<evidence type="ECO:0000313" key="2">
    <source>
        <dbReference type="Proteomes" id="UP000295411"/>
    </source>
</evidence>